<evidence type="ECO:0000256" key="1">
    <source>
        <dbReference type="SAM" id="MobiDB-lite"/>
    </source>
</evidence>
<dbReference type="Proteomes" id="UP000223982">
    <property type="component" value="Unassembled WGS sequence"/>
</dbReference>
<feature type="compositionally biased region" description="Polar residues" evidence="1">
    <location>
        <begin position="1"/>
        <end position="10"/>
    </location>
</feature>
<name>A0AA44U2Q6_CUTAC</name>
<evidence type="ECO:0000313" key="3">
    <source>
        <dbReference type="Proteomes" id="UP000223982"/>
    </source>
</evidence>
<feature type="region of interest" description="Disordered" evidence="1">
    <location>
        <begin position="1"/>
        <end position="25"/>
    </location>
</feature>
<sequence length="84" mass="9122">MGQLFISTATPPACTSGPRRRPLPQNVVDKGVWQLSTSSTGVTSMKKRHTSPSLTSLWVWIWGQGLAAAHCSNTGRGIHYQENS</sequence>
<comment type="caution">
    <text evidence="2">The sequence shown here is derived from an EMBL/GenBank/DDBJ whole genome shotgun (WGS) entry which is preliminary data.</text>
</comment>
<reference evidence="2 3" key="1">
    <citation type="submission" date="2017-02" db="EMBL/GenBank/DDBJ databases">
        <title>Prevalence of linear plasmids in Propionibacterium acnes isolates obtained from cancerous prostatic tissue.</title>
        <authorList>
            <person name="Davidsson S."/>
            <person name="Bruggemann H."/>
        </authorList>
    </citation>
    <scope>NUCLEOTIDE SEQUENCE [LARGE SCALE GENOMIC DNA]</scope>
    <source>
        <strain evidence="2 3">09-9</strain>
    </source>
</reference>
<dbReference type="EMBL" id="LKVB01000012">
    <property type="protein sequence ID" value="PHJ26310.1"/>
    <property type="molecule type" value="Genomic_DNA"/>
</dbReference>
<evidence type="ECO:0000313" key="2">
    <source>
        <dbReference type="EMBL" id="PHJ26310.1"/>
    </source>
</evidence>
<gene>
    <name evidence="2" type="ORF">APS60_12300</name>
</gene>
<proteinExistence type="predicted"/>
<dbReference type="AlphaFoldDB" id="A0AA44U2Q6"/>
<organism evidence="2 3">
    <name type="scientific">Cutibacterium acnes</name>
    <name type="common">Propionibacterium acnes</name>
    <dbReference type="NCBI Taxonomy" id="1747"/>
    <lineage>
        <taxon>Bacteria</taxon>
        <taxon>Bacillati</taxon>
        <taxon>Actinomycetota</taxon>
        <taxon>Actinomycetes</taxon>
        <taxon>Propionibacteriales</taxon>
        <taxon>Propionibacteriaceae</taxon>
        <taxon>Cutibacterium</taxon>
    </lineage>
</organism>
<protein>
    <submittedName>
        <fullName evidence="2">DNA polymerase III subunit beta</fullName>
    </submittedName>
</protein>
<accession>A0AA44U2Q6</accession>